<proteinExistence type="predicted"/>
<dbReference type="RefSeq" id="WP_066397352.1">
    <property type="nucleotide sequence ID" value="NZ_CP022572.1"/>
</dbReference>
<evidence type="ECO:0000313" key="2">
    <source>
        <dbReference type="Proteomes" id="UP000282892"/>
    </source>
</evidence>
<dbReference type="GO" id="GO:0009236">
    <property type="term" value="P:cobalamin biosynthetic process"/>
    <property type="evidence" value="ECO:0007669"/>
    <property type="project" value="UniProtKB-UniPathway"/>
</dbReference>
<dbReference type="Pfam" id="PF02283">
    <property type="entry name" value="CobU"/>
    <property type="match status" value="1"/>
</dbReference>
<dbReference type="STRING" id="1193713.GCA_001636315_04673"/>
<dbReference type="UniPathway" id="UPA00148">
    <property type="reaction ID" value="UER00236"/>
</dbReference>
<accession>A0A3Q9QYK2</accession>
<reference evidence="1 2" key="1">
    <citation type="submission" date="2017-07" db="EMBL/GenBank/DDBJ databases">
        <title>The complete genome sequence of Bacillus mesonae strain H20-5, an efficient strain improving plant abiotic stress resistance.</title>
        <authorList>
            <person name="Kim S.Y."/>
            <person name="Song H."/>
            <person name="Sang M.K."/>
            <person name="Weon H.-Y."/>
            <person name="Song J."/>
        </authorList>
    </citation>
    <scope>NUCLEOTIDE SEQUENCE [LARGE SCALE GENOMIC DNA]</scope>
    <source>
        <strain evidence="1 2">H20-5</strain>
    </source>
</reference>
<organism evidence="1 2">
    <name type="scientific">Neobacillus mesonae</name>
    <dbReference type="NCBI Taxonomy" id="1193713"/>
    <lineage>
        <taxon>Bacteria</taxon>
        <taxon>Bacillati</taxon>
        <taxon>Bacillota</taxon>
        <taxon>Bacilli</taxon>
        <taxon>Bacillales</taxon>
        <taxon>Bacillaceae</taxon>
        <taxon>Neobacillus</taxon>
    </lineage>
</organism>
<dbReference type="EMBL" id="CP022572">
    <property type="protein sequence ID" value="AZU61807.1"/>
    <property type="molecule type" value="Genomic_DNA"/>
</dbReference>
<name>A0A3Q9QYK2_9BACI</name>
<dbReference type="OrthoDB" id="1766664at2"/>
<keyword evidence="2" id="KW-1185">Reference proteome</keyword>
<dbReference type="AlphaFoldDB" id="A0A3Q9QYK2"/>
<dbReference type="InterPro" id="IPR027417">
    <property type="entry name" value="P-loop_NTPase"/>
</dbReference>
<evidence type="ECO:0000313" key="1">
    <source>
        <dbReference type="EMBL" id="AZU61807.1"/>
    </source>
</evidence>
<dbReference type="KEGG" id="nmk:CHR53_11240"/>
<sequence length="146" mass="17264">MHFVTGGAFNGKRAWVKKRYQEAHWISAYNHDPMPADFQKIDKNLIVLEGIEIWLRELTKQYDAKECRERWNQFLNYWLAWENLKGPRKVVIIGTDITKGIVPMEKENRLWRDVTGWSYQDLAEMAEKVDLIWYGINQTIKSGGDC</sequence>
<gene>
    <name evidence="1" type="ORF">CHR53_11240</name>
</gene>
<dbReference type="InterPro" id="IPR003203">
    <property type="entry name" value="CobU/CobP"/>
</dbReference>
<dbReference type="Gene3D" id="3.40.50.300">
    <property type="entry name" value="P-loop containing nucleotide triphosphate hydrolases"/>
    <property type="match status" value="1"/>
</dbReference>
<protein>
    <submittedName>
        <fullName evidence="1">Uncharacterized protein</fullName>
    </submittedName>
</protein>
<dbReference type="GO" id="GO:0000166">
    <property type="term" value="F:nucleotide binding"/>
    <property type="evidence" value="ECO:0007669"/>
    <property type="project" value="InterPro"/>
</dbReference>
<dbReference type="Proteomes" id="UP000282892">
    <property type="component" value="Chromosome"/>
</dbReference>
<dbReference type="SUPFAM" id="SSF52540">
    <property type="entry name" value="P-loop containing nucleoside triphosphate hydrolases"/>
    <property type="match status" value="1"/>
</dbReference>
<dbReference type="GO" id="GO:0043752">
    <property type="term" value="F:adenosylcobinamide kinase activity"/>
    <property type="evidence" value="ECO:0007669"/>
    <property type="project" value="InterPro"/>
</dbReference>